<dbReference type="EMBL" id="CCSD01000112">
    <property type="protein sequence ID" value="CDZ92529.1"/>
    <property type="molecule type" value="Genomic_DNA"/>
</dbReference>
<evidence type="ECO:0000313" key="2">
    <source>
        <dbReference type="Proteomes" id="UP000042997"/>
    </source>
</evidence>
<sequence length="772" mass="84837">MSETVLDRVVRCMRAALEAYDPNVRVAPVALLWTDESAQWTSVIDRVAQHLPVATIGDYALEERRGPAYWLRCVVARTIDVGLPDGPVVVYLPGVSRSQLRAADTCPPELAPIAELQYRSQWFSHPNNRDWTVRALLTNRERGLGLRITDDTDTNNALLLALDKLVDEPLDRLAKQVVDDDFLLKLVNEDIVGSLLRWLDNPQVFQAHVDPTRWTAFVQQCKSDLGFDPRTDGEITAAEKLAARQGQWASVWRRFAETPHRYRGIANQLRRARPDQLIVDNVDAWPQENEQAEDQLRNQLRDFTVLTPDGARKEIAALERDHGWRRGTVWADLEEAPLAFALEQLVTLAKVTCKRLDGADLGALVDDYTRRGWRADDAVLRALASVRRAADRDAVSAACAAAYRQWLDDGARALQNAIGPMANAHTYTPGPPASTTPALITVFVDGLRLDVARRLEERLAGAGLDVVTTTSLAALPTVTETAKAALIPAPMNALGPGPDLHPANIDTGTKASIQVLRNLIVQNGVQVLGTTDSGDPTGTGWTETGEIDHRGHDVGVRLVEFLDEEVDRIAGRIRELLDAGWAQVDVVTDHGWVLMPGGMEKVELPVATTELKKGRCARLKDRAVVDAPTVPWFWDADVRIALAPGAMCFEANKEYEHGGVSPQECIVPRLTVHPGARMVGAGAPEFAKVKWLGLQCRVEFTGVTERVTVDLRGLPAEPASSIAEQVKETSTAGKLSLFVRDEEHEGERAHLVLVSPEGKILAQREVVVGSNR</sequence>
<evidence type="ECO:0000313" key="1">
    <source>
        <dbReference type="EMBL" id="CDZ92529.1"/>
    </source>
</evidence>
<accession>A0A098BUX3</accession>
<reference evidence="1 2" key="1">
    <citation type="journal article" date="2014" name="Genome Announc.">
        <title>Draft Genome Sequence of Propane- and Butane-Oxidizing Actinobacterium Rhodococcus ruber IEGM 231.</title>
        <authorList>
            <person name="Ivshina I.B."/>
            <person name="Kuyukina M.S."/>
            <person name="Krivoruchko A.V."/>
            <person name="Barbe V."/>
            <person name="Fischer C."/>
        </authorList>
    </citation>
    <scope>NUCLEOTIDE SEQUENCE [LARGE SCALE GENOMIC DNA]</scope>
</reference>
<dbReference type="AlphaFoldDB" id="A0A098BUX3"/>
<protein>
    <recommendedName>
        <fullName evidence="3">BREX-1 system phosphatase PglZ type B</fullName>
    </recommendedName>
</protein>
<dbReference type="OrthoDB" id="9769734at2"/>
<dbReference type="SUPFAM" id="SSF53649">
    <property type="entry name" value="Alkaline phosphatase-like"/>
    <property type="match status" value="1"/>
</dbReference>
<gene>
    <name evidence="1" type="ORF">RHRU231_960058</name>
</gene>
<dbReference type="RefSeq" id="WP_040275781.1">
    <property type="nucleotide sequence ID" value="NZ_JAJNCM010000017.1"/>
</dbReference>
<evidence type="ECO:0008006" key="3">
    <source>
        <dbReference type="Google" id="ProtNLM"/>
    </source>
</evidence>
<name>A0A098BUX3_9NOCA</name>
<dbReference type="InterPro" id="IPR017850">
    <property type="entry name" value="Alkaline_phosphatase_core_sf"/>
</dbReference>
<dbReference type="NCBIfam" id="NF033450">
    <property type="entry name" value="BREX_PglZ_1_B"/>
    <property type="match status" value="1"/>
</dbReference>
<dbReference type="Proteomes" id="UP000042997">
    <property type="component" value="Unassembled WGS sequence"/>
</dbReference>
<proteinExistence type="predicted"/>
<organism evidence="1 2">
    <name type="scientific">Rhodococcus ruber</name>
    <dbReference type="NCBI Taxonomy" id="1830"/>
    <lineage>
        <taxon>Bacteria</taxon>
        <taxon>Bacillati</taxon>
        <taxon>Actinomycetota</taxon>
        <taxon>Actinomycetes</taxon>
        <taxon>Mycobacteriales</taxon>
        <taxon>Nocardiaceae</taxon>
        <taxon>Rhodococcus</taxon>
    </lineage>
</organism>